<dbReference type="CDD" id="cd08432">
    <property type="entry name" value="PBP2_GcdR_TrpI_HvrB_AmpR_like"/>
    <property type="match status" value="1"/>
</dbReference>
<sequence>MRWGVMRKLPPLGALRVFEAAARRLSFKQAAEELNVSATAVSHQIRQLEDLLELKLFERGTRQVRLTPAGHTLFPVLRDGLDRFEQAIGEVRRNRDSKVARLTSTVAFVAKRLAPLAGSFRDAHPDWNLRLDASNRTVDLDADADAAIRYGDGQYPGLLSEPLFADRFAPVCAPHLVPQSLDALRAATLVHFDWGPARRDDERAPVWRQWLKLAGLGDIDAAGGLSFTDEIHAVQSVVAGQGIGLLSLTLVAQELASGILVQPFALSLESYRYDLVYSPRAAERPATQVLRDWVLEQFEGGKH</sequence>
<keyword evidence="7" id="KW-1185">Reference proteome</keyword>
<dbReference type="Pfam" id="PF00126">
    <property type="entry name" value="HTH_1"/>
    <property type="match status" value="1"/>
</dbReference>
<dbReference type="PRINTS" id="PR00039">
    <property type="entry name" value="HTHLYSR"/>
</dbReference>
<accession>A0A7Y6Q4M0</accession>
<feature type="domain" description="HTH lysR-type" evidence="5">
    <location>
        <begin position="10"/>
        <end position="67"/>
    </location>
</feature>
<keyword evidence="4" id="KW-0804">Transcription</keyword>
<evidence type="ECO:0000313" key="6">
    <source>
        <dbReference type="EMBL" id="NVD38945.1"/>
    </source>
</evidence>
<dbReference type="Gene3D" id="3.40.190.10">
    <property type="entry name" value="Periplasmic binding protein-like II"/>
    <property type="match status" value="2"/>
</dbReference>
<dbReference type="InterPro" id="IPR036388">
    <property type="entry name" value="WH-like_DNA-bd_sf"/>
</dbReference>
<dbReference type="InterPro" id="IPR058163">
    <property type="entry name" value="LysR-type_TF_proteobact-type"/>
</dbReference>
<dbReference type="GO" id="GO:0003700">
    <property type="term" value="F:DNA-binding transcription factor activity"/>
    <property type="evidence" value="ECO:0007669"/>
    <property type="project" value="InterPro"/>
</dbReference>
<evidence type="ECO:0000256" key="4">
    <source>
        <dbReference type="ARBA" id="ARBA00023163"/>
    </source>
</evidence>
<dbReference type="SUPFAM" id="SSF46785">
    <property type="entry name" value="Winged helix' DNA-binding domain"/>
    <property type="match status" value="1"/>
</dbReference>
<dbReference type="Pfam" id="PF03466">
    <property type="entry name" value="LysR_substrate"/>
    <property type="match status" value="1"/>
</dbReference>
<dbReference type="AlphaFoldDB" id="A0A7Y6Q4M0"/>
<protein>
    <submittedName>
        <fullName evidence="6">LysR family transcriptional regulator</fullName>
    </submittedName>
</protein>
<evidence type="ECO:0000313" key="7">
    <source>
        <dbReference type="Proteomes" id="UP000520198"/>
    </source>
</evidence>
<proteinExistence type="inferred from homology"/>
<dbReference type="PANTHER" id="PTHR30537:SF26">
    <property type="entry name" value="GLYCINE CLEAVAGE SYSTEM TRANSCRIPTIONAL ACTIVATOR"/>
    <property type="match status" value="1"/>
</dbReference>
<comment type="caution">
    <text evidence="6">The sequence shown here is derived from an EMBL/GenBank/DDBJ whole genome shotgun (WGS) entry which is preliminary data.</text>
</comment>
<dbReference type="InterPro" id="IPR036390">
    <property type="entry name" value="WH_DNA-bd_sf"/>
</dbReference>
<name>A0A7Y6Q4M0_9HYPH</name>
<dbReference type="InterPro" id="IPR000847">
    <property type="entry name" value="LysR_HTH_N"/>
</dbReference>
<dbReference type="GO" id="GO:0043565">
    <property type="term" value="F:sequence-specific DNA binding"/>
    <property type="evidence" value="ECO:0007669"/>
    <property type="project" value="TreeGrafter"/>
</dbReference>
<dbReference type="RefSeq" id="WP_176352549.1">
    <property type="nucleotide sequence ID" value="NZ_JABWDU010000002.1"/>
</dbReference>
<comment type="similarity">
    <text evidence="1">Belongs to the LysR transcriptional regulatory family.</text>
</comment>
<evidence type="ECO:0000256" key="2">
    <source>
        <dbReference type="ARBA" id="ARBA00023015"/>
    </source>
</evidence>
<dbReference type="FunFam" id="1.10.10.10:FF:000038">
    <property type="entry name" value="Glycine cleavage system transcriptional activator"/>
    <property type="match status" value="1"/>
</dbReference>
<reference evidence="6 7" key="1">
    <citation type="submission" date="2020-06" db="EMBL/GenBank/DDBJ databases">
        <authorList>
            <person name="Grouzdev D.S."/>
        </authorList>
    </citation>
    <scope>NUCLEOTIDE SEQUENCE [LARGE SCALE GENOMIC DNA]</scope>
    <source>
        <strain evidence="6 7">HO-A22</strain>
    </source>
</reference>
<dbReference type="GO" id="GO:0006351">
    <property type="term" value="P:DNA-templated transcription"/>
    <property type="evidence" value="ECO:0007669"/>
    <property type="project" value="TreeGrafter"/>
</dbReference>
<dbReference type="Gene3D" id="1.10.10.10">
    <property type="entry name" value="Winged helix-like DNA-binding domain superfamily/Winged helix DNA-binding domain"/>
    <property type="match status" value="1"/>
</dbReference>
<dbReference type="SUPFAM" id="SSF53850">
    <property type="entry name" value="Periplasmic binding protein-like II"/>
    <property type="match status" value="1"/>
</dbReference>
<keyword evidence="3" id="KW-0238">DNA-binding</keyword>
<dbReference type="PROSITE" id="PS50931">
    <property type="entry name" value="HTH_LYSR"/>
    <property type="match status" value="1"/>
</dbReference>
<evidence type="ECO:0000259" key="5">
    <source>
        <dbReference type="PROSITE" id="PS50931"/>
    </source>
</evidence>
<organism evidence="6 7">
    <name type="scientific">Ensifer oleiphilus</name>
    <dbReference type="NCBI Taxonomy" id="2742698"/>
    <lineage>
        <taxon>Bacteria</taxon>
        <taxon>Pseudomonadati</taxon>
        <taxon>Pseudomonadota</taxon>
        <taxon>Alphaproteobacteria</taxon>
        <taxon>Hyphomicrobiales</taxon>
        <taxon>Rhizobiaceae</taxon>
        <taxon>Sinorhizobium/Ensifer group</taxon>
        <taxon>Ensifer</taxon>
    </lineage>
</organism>
<dbReference type="InterPro" id="IPR005119">
    <property type="entry name" value="LysR_subst-bd"/>
</dbReference>
<evidence type="ECO:0000256" key="3">
    <source>
        <dbReference type="ARBA" id="ARBA00023125"/>
    </source>
</evidence>
<gene>
    <name evidence="6" type="ORF">HT585_08765</name>
</gene>
<dbReference type="PANTHER" id="PTHR30537">
    <property type="entry name" value="HTH-TYPE TRANSCRIPTIONAL REGULATOR"/>
    <property type="match status" value="1"/>
</dbReference>
<keyword evidence="2" id="KW-0805">Transcription regulation</keyword>
<evidence type="ECO:0000256" key="1">
    <source>
        <dbReference type="ARBA" id="ARBA00009437"/>
    </source>
</evidence>
<dbReference type="EMBL" id="JABWDU010000002">
    <property type="protein sequence ID" value="NVD38945.1"/>
    <property type="molecule type" value="Genomic_DNA"/>
</dbReference>
<dbReference type="Proteomes" id="UP000520198">
    <property type="component" value="Unassembled WGS sequence"/>
</dbReference>